<dbReference type="EMBL" id="CACRXK020007225">
    <property type="protein sequence ID" value="CAB4011661.1"/>
    <property type="molecule type" value="Genomic_DNA"/>
</dbReference>
<dbReference type="PROSITE" id="PS50994">
    <property type="entry name" value="INTEGRASE"/>
    <property type="match status" value="1"/>
</dbReference>
<proteinExistence type="predicted"/>
<dbReference type="GO" id="GO:0015074">
    <property type="term" value="P:DNA integration"/>
    <property type="evidence" value="ECO:0007669"/>
    <property type="project" value="InterPro"/>
</dbReference>
<organism evidence="2 3">
    <name type="scientific">Paramuricea clavata</name>
    <name type="common">Red gorgonian</name>
    <name type="synonym">Violescent sea-whip</name>
    <dbReference type="NCBI Taxonomy" id="317549"/>
    <lineage>
        <taxon>Eukaryota</taxon>
        <taxon>Metazoa</taxon>
        <taxon>Cnidaria</taxon>
        <taxon>Anthozoa</taxon>
        <taxon>Octocorallia</taxon>
        <taxon>Malacalcyonacea</taxon>
        <taxon>Plexauridae</taxon>
        <taxon>Paramuricea</taxon>
    </lineage>
</organism>
<evidence type="ECO:0000313" key="3">
    <source>
        <dbReference type="Proteomes" id="UP001152795"/>
    </source>
</evidence>
<dbReference type="SUPFAM" id="SSF53098">
    <property type="entry name" value="Ribonuclease H-like"/>
    <property type="match status" value="1"/>
</dbReference>
<dbReference type="Pfam" id="PF00665">
    <property type="entry name" value="rve"/>
    <property type="match status" value="1"/>
</dbReference>
<dbReference type="OrthoDB" id="5973558at2759"/>
<dbReference type="FunFam" id="3.30.420.10:FF:000063">
    <property type="entry name" value="Retrovirus-related Pol polyprotein from transposon 297-like Protein"/>
    <property type="match status" value="1"/>
</dbReference>
<sequence>MSHEIPSRPWQRIAAHLFEHAGRTYLVTTDYFSDFFELDFLRSTTSTSVIKKLKAHFSRHGIPEQLVTDNGPQFVSCDFVKFANKWDFEHFTNSPRHSQANGKAESAVKEAKKIIMKCNKASTDTFIALLDHRNTPSAVKKLGNSVRIKRWKLGKKEWQLGSVRKRLDERPYEVQTPCGILRKNRIHLRKSTPSLNDNDTPSQNPVMRQSDEPTTSTTVIVPVVESSFSSTTSTTILPSPANEQESTSSRHTEVQDLSVCADYQRIRKICFEIDCDKEHLNIRTCLDLKTGQSGLENLKKLKNLSNFL</sequence>
<dbReference type="AlphaFoldDB" id="A0A7D9IRQ8"/>
<name>A0A7D9IRQ8_PARCT</name>
<protein>
    <submittedName>
        <fullName evidence="2">Retrovirus-related Pol poly from transposon opus</fullName>
    </submittedName>
</protein>
<feature type="region of interest" description="Disordered" evidence="1">
    <location>
        <begin position="189"/>
        <end position="215"/>
    </location>
</feature>
<dbReference type="InterPro" id="IPR036397">
    <property type="entry name" value="RNaseH_sf"/>
</dbReference>
<dbReference type="InterPro" id="IPR001584">
    <property type="entry name" value="Integrase_cat-core"/>
</dbReference>
<dbReference type="Proteomes" id="UP001152795">
    <property type="component" value="Unassembled WGS sequence"/>
</dbReference>
<reference evidence="2" key="1">
    <citation type="submission" date="2020-04" db="EMBL/GenBank/DDBJ databases">
        <authorList>
            <person name="Alioto T."/>
            <person name="Alioto T."/>
            <person name="Gomez Garrido J."/>
        </authorList>
    </citation>
    <scope>NUCLEOTIDE SEQUENCE</scope>
    <source>
        <strain evidence="2">A484AB</strain>
    </source>
</reference>
<dbReference type="GO" id="GO:0003676">
    <property type="term" value="F:nucleic acid binding"/>
    <property type="evidence" value="ECO:0007669"/>
    <property type="project" value="InterPro"/>
</dbReference>
<evidence type="ECO:0000313" key="2">
    <source>
        <dbReference type="EMBL" id="CAB4011661.1"/>
    </source>
</evidence>
<comment type="caution">
    <text evidence="2">The sequence shown here is derived from an EMBL/GenBank/DDBJ whole genome shotgun (WGS) entry which is preliminary data.</text>
</comment>
<dbReference type="PANTHER" id="PTHR37984">
    <property type="entry name" value="PROTEIN CBG26694"/>
    <property type="match status" value="1"/>
</dbReference>
<feature type="region of interest" description="Disordered" evidence="1">
    <location>
        <begin position="231"/>
        <end position="253"/>
    </location>
</feature>
<accession>A0A7D9IRQ8</accession>
<feature type="compositionally biased region" description="Polar residues" evidence="1">
    <location>
        <begin position="191"/>
        <end position="207"/>
    </location>
</feature>
<dbReference type="PANTHER" id="PTHR37984:SF8">
    <property type="entry name" value="CCHC-TYPE DOMAIN-CONTAINING PROTEIN"/>
    <property type="match status" value="1"/>
</dbReference>
<evidence type="ECO:0000256" key="1">
    <source>
        <dbReference type="SAM" id="MobiDB-lite"/>
    </source>
</evidence>
<gene>
    <name evidence="2" type="ORF">PACLA_8A027468</name>
</gene>
<dbReference type="InterPro" id="IPR050951">
    <property type="entry name" value="Retrovirus_Pol_polyprotein"/>
</dbReference>
<keyword evidence="3" id="KW-1185">Reference proteome</keyword>
<dbReference type="Gene3D" id="3.30.420.10">
    <property type="entry name" value="Ribonuclease H-like superfamily/Ribonuclease H"/>
    <property type="match status" value="1"/>
</dbReference>
<dbReference type="InterPro" id="IPR012337">
    <property type="entry name" value="RNaseH-like_sf"/>
</dbReference>